<dbReference type="PANTHER" id="PTHR10015:SF427">
    <property type="entry name" value="HEAT SHOCK FACTOR PROTEIN"/>
    <property type="match status" value="1"/>
</dbReference>
<dbReference type="InterPro" id="IPR036390">
    <property type="entry name" value="WH_DNA-bd_sf"/>
</dbReference>
<reference evidence="7 8" key="1">
    <citation type="submission" date="2014-04" db="EMBL/GenBank/DDBJ databases">
        <authorList>
            <consortium name="DOE Joint Genome Institute"/>
            <person name="Kuo A."/>
            <person name="Ruytinx J."/>
            <person name="Rineau F."/>
            <person name="Colpaert J."/>
            <person name="Kohler A."/>
            <person name="Nagy L.G."/>
            <person name="Floudas D."/>
            <person name="Copeland A."/>
            <person name="Barry K.W."/>
            <person name="Cichocki N."/>
            <person name="Veneault-Fourrey C."/>
            <person name="LaButti K."/>
            <person name="Lindquist E.A."/>
            <person name="Lipzen A."/>
            <person name="Lundell T."/>
            <person name="Morin E."/>
            <person name="Murat C."/>
            <person name="Sun H."/>
            <person name="Tunlid A."/>
            <person name="Henrissat B."/>
            <person name="Grigoriev I.V."/>
            <person name="Hibbett D.S."/>
            <person name="Martin F."/>
            <person name="Nordberg H.P."/>
            <person name="Cantor M.N."/>
            <person name="Hua S.X."/>
        </authorList>
    </citation>
    <scope>NUCLEOTIDE SEQUENCE [LARGE SCALE GENOMIC DNA]</scope>
    <source>
        <strain evidence="7 8">UH-Slu-Lm8-n1</strain>
    </source>
</reference>
<dbReference type="OrthoDB" id="60033at2759"/>
<dbReference type="InParanoid" id="A0A0D0ABY0"/>
<feature type="domain" description="HSF-type DNA-binding" evidence="6">
    <location>
        <begin position="1"/>
        <end position="51"/>
    </location>
</feature>
<keyword evidence="8" id="KW-1185">Reference proteome</keyword>
<feature type="non-terminal residue" evidence="7">
    <location>
        <position position="1"/>
    </location>
</feature>
<protein>
    <recommendedName>
        <fullName evidence="6">HSF-type DNA-binding domain-containing protein</fullName>
    </recommendedName>
</protein>
<comment type="similarity">
    <text evidence="2 5">Belongs to the HSF family.</text>
</comment>
<evidence type="ECO:0000259" key="6">
    <source>
        <dbReference type="SMART" id="SM00415"/>
    </source>
</evidence>
<dbReference type="GO" id="GO:0003700">
    <property type="term" value="F:DNA-binding transcription factor activity"/>
    <property type="evidence" value="ECO:0007669"/>
    <property type="project" value="InterPro"/>
</dbReference>
<reference evidence="8" key="2">
    <citation type="submission" date="2015-01" db="EMBL/GenBank/DDBJ databases">
        <title>Evolutionary Origins and Diversification of the Mycorrhizal Mutualists.</title>
        <authorList>
            <consortium name="DOE Joint Genome Institute"/>
            <consortium name="Mycorrhizal Genomics Consortium"/>
            <person name="Kohler A."/>
            <person name="Kuo A."/>
            <person name="Nagy L.G."/>
            <person name="Floudas D."/>
            <person name="Copeland A."/>
            <person name="Barry K.W."/>
            <person name="Cichocki N."/>
            <person name="Veneault-Fourrey C."/>
            <person name="LaButti K."/>
            <person name="Lindquist E.A."/>
            <person name="Lipzen A."/>
            <person name="Lundell T."/>
            <person name="Morin E."/>
            <person name="Murat C."/>
            <person name="Riley R."/>
            <person name="Ohm R."/>
            <person name="Sun H."/>
            <person name="Tunlid A."/>
            <person name="Henrissat B."/>
            <person name="Grigoriev I.V."/>
            <person name="Hibbett D.S."/>
            <person name="Martin F."/>
        </authorList>
    </citation>
    <scope>NUCLEOTIDE SEQUENCE [LARGE SCALE GENOMIC DNA]</scope>
    <source>
        <strain evidence="8">UH-Slu-Lm8-n1</strain>
    </source>
</reference>
<proteinExistence type="inferred from homology"/>
<dbReference type="GO" id="GO:0005634">
    <property type="term" value="C:nucleus"/>
    <property type="evidence" value="ECO:0007669"/>
    <property type="project" value="UniProtKB-SubCell"/>
</dbReference>
<feature type="non-terminal residue" evidence="7">
    <location>
        <position position="51"/>
    </location>
</feature>
<dbReference type="Proteomes" id="UP000054485">
    <property type="component" value="Unassembled WGS sequence"/>
</dbReference>
<evidence type="ECO:0000313" key="7">
    <source>
        <dbReference type="EMBL" id="KIK31762.1"/>
    </source>
</evidence>
<evidence type="ECO:0000256" key="3">
    <source>
        <dbReference type="ARBA" id="ARBA00023125"/>
    </source>
</evidence>
<dbReference type="STRING" id="930992.A0A0D0ABY0"/>
<comment type="subcellular location">
    <subcellularLocation>
        <location evidence="1">Nucleus</location>
    </subcellularLocation>
</comment>
<dbReference type="GO" id="GO:0043565">
    <property type="term" value="F:sequence-specific DNA binding"/>
    <property type="evidence" value="ECO:0007669"/>
    <property type="project" value="InterPro"/>
</dbReference>
<keyword evidence="3" id="KW-0238">DNA-binding</keyword>
<evidence type="ECO:0000256" key="1">
    <source>
        <dbReference type="ARBA" id="ARBA00004123"/>
    </source>
</evidence>
<name>A0A0D0ABY0_9AGAM</name>
<dbReference type="Gene3D" id="1.10.10.10">
    <property type="entry name" value="Winged helix-like DNA-binding domain superfamily/Winged helix DNA-binding domain"/>
    <property type="match status" value="1"/>
</dbReference>
<dbReference type="SUPFAM" id="SSF46785">
    <property type="entry name" value="Winged helix' DNA-binding domain"/>
    <property type="match status" value="1"/>
</dbReference>
<evidence type="ECO:0000256" key="2">
    <source>
        <dbReference type="ARBA" id="ARBA00006403"/>
    </source>
</evidence>
<dbReference type="PANTHER" id="PTHR10015">
    <property type="entry name" value="HEAT SHOCK TRANSCRIPTION FACTOR"/>
    <property type="match status" value="1"/>
</dbReference>
<dbReference type="InterPro" id="IPR000232">
    <property type="entry name" value="HSF_DNA-bd"/>
</dbReference>
<dbReference type="EMBL" id="KN836675">
    <property type="protein sequence ID" value="KIK31762.1"/>
    <property type="molecule type" value="Genomic_DNA"/>
</dbReference>
<dbReference type="InterPro" id="IPR036388">
    <property type="entry name" value="WH-like_DNA-bd_sf"/>
</dbReference>
<evidence type="ECO:0000256" key="4">
    <source>
        <dbReference type="ARBA" id="ARBA00023242"/>
    </source>
</evidence>
<dbReference type="SMART" id="SM00415">
    <property type="entry name" value="HSF"/>
    <property type="match status" value="1"/>
</dbReference>
<accession>A0A0D0ABY0</accession>
<evidence type="ECO:0000256" key="5">
    <source>
        <dbReference type="RuleBase" id="RU004020"/>
    </source>
</evidence>
<keyword evidence="4" id="KW-0539">Nucleus</keyword>
<dbReference type="Pfam" id="PF00447">
    <property type="entry name" value="HSF_DNA-bind"/>
    <property type="match status" value="1"/>
</dbReference>
<evidence type="ECO:0000313" key="8">
    <source>
        <dbReference type="Proteomes" id="UP000054485"/>
    </source>
</evidence>
<sequence>LYRMVNDPSDHDLIRWSDTGDSFFVLDQERFASEVLGRWFKHKNFSSFVRQ</sequence>
<organism evidence="7 8">
    <name type="scientific">Suillus luteus UH-Slu-Lm8-n1</name>
    <dbReference type="NCBI Taxonomy" id="930992"/>
    <lineage>
        <taxon>Eukaryota</taxon>
        <taxon>Fungi</taxon>
        <taxon>Dikarya</taxon>
        <taxon>Basidiomycota</taxon>
        <taxon>Agaricomycotina</taxon>
        <taxon>Agaricomycetes</taxon>
        <taxon>Agaricomycetidae</taxon>
        <taxon>Boletales</taxon>
        <taxon>Suillineae</taxon>
        <taxon>Suillaceae</taxon>
        <taxon>Suillus</taxon>
    </lineage>
</organism>
<gene>
    <name evidence="7" type="ORF">CY34DRAFT_57833</name>
</gene>
<dbReference type="AlphaFoldDB" id="A0A0D0ABY0"/>
<dbReference type="HOGENOM" id="CLU_144565_5_1_1"/>